<dbReference type="EMBL" id="JBHLTL010000001">
    <property type="protein sequence ID" value="MFC0588266.1"/>
    <property type="molecule type" value="Genomic_DNA"/>
</dbReference>
<organism evidence="1 2">
    <name type="scientific">Novosphingobium aquiterrae</name>
    <dbReference type="NCBI Taxonomy" id="624388"/>
    <lineage>
        <taxon>Bacteria</taxon>
        <taxon>Pseudomonadati</taxon>
        <taxon>Pseudomonadota</taxon>
        <taxon>Alphaproteobacteria</taxon>
        <taxon>Sphingomonadales</taxon>
        <taxon>Sphingomonadaceae</taxon>
        <taxon>Novosphingobium</taxon>
    </lineage>
</organism>
<keyword evidence="2" id="KW-1185">Reference proteome</keyword>
<sequence length="278" mass="30517">MNPTAGLGLKACHIEEALASPAVGLWFEVHAENYMVDGGARLAMLEAAREVRPLSLHGVGLSLAGHLLPDTAHLRKLKRLADRFEPFLLSEHLAWSALDGRAYPDLLPFPRSREALHIVCRNIDFAQSLLGRRLLIENPSHYLGIEGHAWSETDFLAEIAYRTGCGLLLDLNNVHVSAQNLGFDAHAYLADFPAGAVGEIHLAGASTDCELDLLIDDHGAPVADPVWALLDAFLSAHGPRPVLIEWDRDVPPFATLLREHDQAARRMAAIEVKEREHV</sequence>
<dbReference type="SUPFAM" id="SSF51658">
    <property type="entry name" value="Xylose isomerase-like"/>
    <property type="match status" value="1"/>
</dbReference>
<dbReference type="Gene3D" id="3.20.20.150">
    <property type="entry name" value="Divalent-metal-dependent TIM barrel enzymes"/>
    <property type="match status" value="1"/>
</dbReference>
<protein>
    <submittedName>
        <fullName evidence="1">DUF692 domain-containing protein</fullName>
    </submittedName>
</protein>
<proteinExistence type="predicted"/>
<dbReference type="RefSeq" id="WP_379479773.1">
    <property type="nucleotide sequence ID" value="NZ_JBHLTL010000001.1"/>
</dbReference>
<dbReference type="NCBIfam" id="NF003818">
    <property type="entry name" value="PRK05409.1"/>
    <property type="match status" value="1"/>
</dbReference>
<accession>A0ABV6PEM0</accession>
<reference evidence="1 2" key="1">
    <citation type="submission" date="2024-09" db="EMBL/GenBank/DDBJ databases">
        <authorList>
            <person name="Sun Q."/>
            <person name="Mori K."/>
        </authorList>
    </citation>
    <scope>NUCLEOTIDE SEQUENCE [LARGE SCALE GENOMIC DNA]</scope>
    <source>
        <strain evidence="1 2">NCAIM B.02537</strain>
    </source>
</reference>
<dbReference type="InterPro" id="IPR036237">
    <property type="entry name" value="Xyl_isomerase-like_sf"/>
</dbReference>
<dbReference type="PANTHER" id="PTHR42194">
    <property type="entry name" value="UPF0276 PROTEIN HI_1600"/>
    <property type="match status" value="1"/>
</dbReference>
<evidence type="ECO:0000313" key="1">
    <source>
        <dbReference type="EMBL" id="MFC0588266.1"/>
    </source>
</evidence>
<dbReference type="Proteomes" id="UP001589943">
    <property type="component" value="Unassembled WGS sequence"/>
</dbReference>
<dbReference type="PANTHER" id="PTHR42194:SF1">
    <property type="entry name" value="UPF0276 PROTEIN HI_1600"/>
    <property type="match status" value="1"/>
</dbReference>
<comment type="caution">
    <text evidence="1">The sequence shown here is derived from an EMBL/GenBank/DDBJ whole genome shotgun (WGS) entry which is preliminary data.</text>
</comment>
<evidence type="ECO:0000313" key="2">
    <source>
        <dbReference type="Proteomes" id="UP001589943"/>
    </source>
</evidence>
<name>A0ABV6PEM0_9SPHN</name>
<dbReference type="InterPro" id="IPR007801">
    <property type="entry name" value="MbnB/TglH/ChrH"/>
</dbReference>
<gene>
    <name evidence="1" type="ORF">ACFFF7_02455</name>
</gene>
<dbReference type="Pfam" id="PF05114">
    <property type="entry name" value="MbnB_TglH_ChrH"/>
    <property type="match status" value="1"/>
</dbReference>